<dbReference type="OrthoDB" id="1606438at2759"/>
<evidence type="ECO:0008006" key="4">
    <source>
        <dbReference type="Google" id="ProtNLM"/>
    </source>
</evidence>
<dbReference type="Gene3D" id="3.30.1070.10">
    <property type="entry name" value="Cell division topological specificity factor MinE"/>
    <property type="match status" value="1"/>
</dbReference>
<reference evidence="2" key="1">
    <citation type="submission" date="2021-08" db="EMBL/GenBank/DDBJ databases">
        <title>WGS assembly of Ceratopteris richardii.</title>
        <authorList>
            <person name="Marchant D.B."/>
            <person name="Chen G."/>
            <person name="Jenkins J."/>
            <person name="Shu S."/>
            <person name="Leebens-Mack J."/>
            <person name="Grimwood J."/>
            <person name="Schmutz J."/>
            <person name="Soltis P."/>
            <person name="Soltis D."/>
            <person name="Chen Z.-H."/>
        </authorList>
    </citation>
    <scope>NUCLEOTIDE SEQUENCE</scope>
    <source>
        <strain evidence="2">Whitten #5841</strain>
        <tissue evidence="2">Leaf</tissue>
    </source>
</reference>
<name>A0A8T2S5P6_CERRI</name>
<dbReference type="Proteomes" id="UP000825935">
    <property type="component" value="Chromosome 22"/>
</dbReference>
<dbReference type="Pfam" id="PF03776">
    <property type="entry name" value="MinE"/>
    <property type="match status" value="1"/>
</dbReference>
<evidence type="ECO:0000313" key="2">
    <source>
        <dbReference type="EMBL" id="KAH7307452.1"/>
    </source>
</evidence>
<dbReference type="InterPro" id="IPR005527">
    <property type="entry name" value="MinE"/>
</dbReference>
<proteinExistence type="inferred from homology"/>
<gene>
    <name evidence="2" type="ORF">KP509_22G059600</name>
</gene>
<dbReference type="GO" id="GO:0051301">
    <property type="term" value="P:cell division"/>
    <property type="evidence" value="ECO:0007669"/>
    <property type="project" value="InterPro"/>
</dbReference>
<keyword evidence="3" id="KW-1185">Reference proteome</keyword>
<evidence type="ECO:0000313" key="3">
    <source>
        <dbReference type="Proteomes" id="UP000825935"/>
    </source>
</evidence>
<protein>
    <recommendedName>
        <fullName evidence="4">Cell division topological specificity factor</fullName>
    </recommendedName>
</protein>
<dbReference type="AlphaFoldDB" id="A0A8T2S5P6"/>
<dbReference type="InterPro" id="IPR036707">
    <property type="entry name" value="MinE_sf"/>
</dbReference>
<sequence>MSKPISNAAIAKQRLKMILVSDRCAISEDAKRKIVDNVVLSLSAFVEIDSEENVQLNVSADADVGTLYSVIVPVRRVKPQYHEYNDAFGSMGHEDVFEKMRKLDVRLEYSDNAERE</sequence>
<dbReference type="EMBL" id="CM035427">
    <property type="protein sequence ID" value="KAH7307452.1"/>
    <property type="molecule type" value="Genomic_DNA"/>
</dbReference>
<organism evidence="2 3">
    <name type="scientific">Ceratopteris richardii</name>
    <name type="common">Triangle waterfern</name>
    <dbReference type="NCBI Taxonomy" id="49495"/>
    <lineage>
        <taxon>Eukaryota</taxon>
        <taxon>Viridiplantae</taxon>
        <taxon>Streptophyta</taxon>
        <taxon>Embryophyta</taxon>
        <taxon>Tracheophyta</taxon>
        <taxon>Polypodiopsida</taxon>
        <taxon>Polypodiidae</taxon>
        <taxon>Polypodiales</taxon>
        <taxon>Pteridineae</taxon>
        <taxon>Pteridaceae</taxon>
        <taxon>Parkerioideae</taxon>
        <taxon>Ceratopteris</taxon>
    </lineage>
</organism>
<dbReference type="OMA" id="HEYNDAF"/>
<evidence type="ECO:0000256" key="1">
    <source>
        <dbReference type="ARBA" id="ARBA00008168"/>
    </source>
</evidence>
<accession>A0A8T2S5P6</accession>
<comment type="caution">
    <text evidence="2">The sequence shown here is derived from an EMBL/GenBank/DDBJ whole genome shotgun (WGS) entry which is preliminary data.</text>
</comment>
<comment type="similarity">
    <text evidence="1">Belongs to the MinE family.</text>
</comment>